<evidence type="ECO:0000259" key="4">
    <source>
        <dbReference type="PROSITE" id="PS01124"/>
    </source>
</evidence>
<accession>A0ABS7GEX3</accession>
<organism evidence="5 6">
    <name type="scientific">Chitinophaga rhizophila</name>
    <dbReference type="NCBI Taxonomy" id="2866212"/>
    <lineage>
        <taxon>Bacteria</taxon>
        <taxon>Pseudomonadati</taxon>
        <taxon>Bacteroidota</taxon>
        <taxon>Chitinophagia</taxon>
        <taxon>Chitinophagales</taxon>
        <taxon>Chitinophagaceae</taxon>
        <taxon>Chitinophaga</taxon>
    </lineage>
</organism>
<dbReference type="PANTHER" id="PTHR43280:SF32">
    <property type="entry name" value="TRANSCRIPTIONAL REGULATORY PROTEIN"/>
    <property type="match status" value="1"/>
</dbReference>
<evidence type="ECO:0000256" key="1">
    <source>
        <dbReference type="ARBA" id="ARBA00023015"/>
    </source>
</evidence>
<gene>
    <name evidence="5" type="ORF">K1Y79_12845</name>
</gene>
<dbReference type="EMBL" id="JAICCF010000002">
    <property type="protein sequence ID" value="MBW8685217.1"/>
    <property type="molecule type" value="Genomic_DNA"/>
</dbReference>
<dbReference type="InterPro" id="IPR037923">
    <property type="entry name" value="HTH-like"/>
</dbReference>
<dbReference type="PANTHER" id="PTHR43280">
    <property type="entry name" value="ARAC-FAMILY TRANSCRIPTIONAL REGULATOR"/>
    <property type="match status" value="1"/>
</dbReference>
<dbReference type="InterPro" id="IPR018060">
    <property type="entry name" value="HTH_AraC"/>
</dbReference>
<keyword evidence="3" id="KW-0804">Transcription</keyword>
<evidence type="ECO:0000256" key="2">
    <source>
        <dbReference type="ARBA" id="ARBA00023125"/>
    </source>
</evidence>
<keyword evidence="1" id="KW-0805">Transcription regulation</keyword>
<evidence type="ECO:0000313" key="5">
    <source>
        <dbReference type="EMBL" id="MBW8685217.1"/>
    </source>
</evidence>
<reference evidence="5 6" key="1">
    <citation type="submission" date="2021-08" db="EMBL/GenBank/DDBJ databases">
        <title>The genome sequence of Chitinophaga sp. B61.</title>
        <authorList>
            <person name="Zhang X."/>
        </authorList>
    </citation>
    <scope>NUCLEOTIDE SEQUENCE [LARGE SCALE GENOMIC DNA]</scope>
    <source>
        <strain evidence="5 6">B61</strain>
    </source>
</reference>
<dbReference type="SUPFAM" id="SSF51215">
    <property type="entry name" value="Regulatory protein AraC"/>
    <property type="match status" value="1"/>
</dbReference>
<dbReference type="SUPFAM" id="SSF46689">
    <property type="entry name" value="Homeodomain-like"/>
    <property type="match status" value="1"/>
</dbReference>
<dbReference type="SMART" id="SM00342">
    <property type="entry name" value="HTH_ARAC"/>
    <property type="match status" value="1"/>
</dbReference>
<dbReference type="Proteomes" id="UP000812961">
    <property type="component" value="Unassembled WGS sequence"/>
</dbReference>
<comment type="caution">
    <text evidence="5">The sequence shown here is derived from an EMBL/GenBank/DDBJ whole genome shotgun (WGS) entry which is preliminary data.</text>
</comment>
<name>A0ABS7GEX3_9BACT</name>
<dbReference type="RefSeq" id="WP_220250438.1">
    <property type="nucleotide sequence ID" value="NZ_JAICCF010000002.1"/>
</dbReference>
<proteinExistence type="predicted"/>
<protein>
    <submittedName>
        <fullName evidence="5">Helix-turn-helix domain-containing protein</fullName>
    </submittedName>
</protein>
<evidence type="ECO:0000313" key="6">
    <source>
        <dbReference type="Proteomes" id="UP000812961"/>
    </source>
</evidence>
<keyword evidence="6" id="KW-1185">Reference proteome</keyword>
<evidence type="ECO:0000256" key="3">
    <source>
        <dbReference type="ARBA" id="ARBA00023163"/>
    </source>
</evidence>
<sequence>MKKITESLTEFYKHKFNGLAEELQTKFGHFNVFRIEEWVNAGSHYPAYIRRDFYKIMLFSGTNVFHYGDKSIPVSGNTLLFFNPKTPYTSEPLSAASRGYYCIFDDEFFRVNHRLNLNDLPLFKSSSRPVFSLTDDQSAAVQLVFEKMLQEASSDYIYKYELIKNYVSELIYSAIKLQPSVQELSSHNAGSRIYAVFLELLERQFPITATSQRFAFRSPKIIADSLAVHVNHLNRAIKSISGRTTTDHITERLISEAKTLLNHTDWNIGEISYVLGFENQAQFNVFFKKHTRTSPTSFRKVSI</sequence>
<dbReference type="InterPro" id="IPR009057">
    <property type="entry name" value="Homeodomain-like_sf"/>
</dbReference>
<keyword evidence="2" id="KW-0238">DNA-binding</keyword>
<dbReference type="Gene3D" id="1.10.10.60">
    <property type="entry name" value="Homeodomain-like"/>
    <property type="match status" value="1"/>
</dbReference>
<feature type="domain" description="HTH araC/xylS-type" evidence="4">
    <location>
        <begin position="222"/>
        <end position="301"/>
    </location>
</feature>
<dbReference type="PROSITE" id="PS01124">
    <property type="entry name" value="HTH_ARAC_FAMILY_2"/>
    <property type="match status" value="1"/>
</dbReference>
<dbReference type="Pfam" id="PF12833">
    <property type="entry name" value="HTH_18"/>
    <property type="match status" value="1"/>
</dbReference>